<evidence type="ECO:0000256" key="4">
    <source>
        <dbReference type="ARBA" id="ARBA00022723"/>
    </source>
</evidence>
<feature type="domain" description="YrdC-like" evidence="11">
    <location>
        <begin position="201"/>
        <end position="391"/>
    </location>
</feature>
<evidence type="ECO:0000256" key="6">
    <source>
        <dbReference type="ARBA" id="ARBA00022833"/>
    </source>
</evidence>
<dbReference type="SUPFAM" id="SSF54975">
    <property type="entry name" value="Acylphosphatase/BLUF domain-like"/>
    <property type="match status" value="1"/>
</dbReference>
<dbReference type="OrthoDB" id="9808093at2"/>
<dbReference type="GO" id="GO:0051604">
    <property type="term" value="P:protein maturation"/>
    <property type="evidence" value="ECO:0007669"/>
    <property type="project" value="TreeGrafter"/>
</dbReference>
<dbReference type="PIRSF" id="PIRSF006256">
    <property type="entry name" value="CMPcnvr_hdrg_mat"/>
    <property type="match status" value="1"/>
</dbReference>
<dbReference type="SUPFAM" id="SSF55821">
    <property type="entry name" value="YrdC/RibB"/>
    <property type="match status" value="1"/>
</dbReference>
<dbReference type="InterPro" id="IPR036046">
    <property type="entry name" value="Acylphosphatase-like_dom_sf"/>
</dbReference>
<evidence type="ECO:0000259" key="11">
    <source>
        <dbReference type="PROSITE" id="PS51163"/>
    </source>
</evidence>
<evidence type="ECO:0000256" key="2">
    <source>
        <dbReference type="ARBA" id="ARBA00008097"/>
    </source>
</evidence>
<dbReference type="InterPro" id="IPR004421">
    <property type="entry name" value="Carbamoyltransferase_HypF"/>
</dbReference>
<keyword evidence="3" id="KW-0436">Ligase</keyword>
<dbReference type="Gene3D" id="3.30.420.40">
    <property type="match status" value="1"/>
</dbReference>
<dbReference type="InterPro" id="IPR006070">
    <property type="entry name" value="Sua5-like_dom"/>
</dbReference>
<feature type="active site" evidence="9">
    <location>
        <position position="37"/>
    </location>
</feature>
<comment type="similarity">
    <text evidence="2 8">Belongs to the carbamoyltransferase HypF family.</text>
</comment>
<dbReference type="InterPro" id="IPR041440">
    <property type="entry name" value="HypF_C"/>
</dbReference>
<dbReference type="GO" id="GO:0003998">
    <property type="term" value="F:acylphosphatase activity"/>
    <property type="evidence" value="ECO:0007669"/>
    <property type="project" value="UniProtKB-EC"/>
</dbReference>
<comment type="catalytic activity">
    <reaction evidence="7">
        <text>C-terminal L-cysteinyl-[HypE protein] + carbamoyl phosphate + ATP + H2O = C-terminal S-carboxamide-L-cysteinyl-[HypE protein] + AMP + phosphate + diphosphate + H(+)</text>
        <dbReference type="Rhea" id="RHEA:55636"/>
        <dbReference type="Rhea" id="RHEA-COMP:14247"/>
        <dbReference type="Rhea" id="RHEA-COMP:14392"/>
        <dbReference type="ChEBI" id="CHEBI:15377"/>
        <dbReference type="ChEBI" id="CHEBI:15378"/>
        <dbReference type="ChEBI" id="CHEBI:30616"/>
        <dbReference type="ChEBI" id="CHEBI:33019"/>
        <dbReference type="ChEBI" id="CHEBI:43474"/>
        <dbReference type="ChEBI" id="CHEBI:58228"/>
        <dbReference type="ChEBI" id="CHEBI:76913"/>
        <dbReference type="ChEBI" id="CHEBI:139126"/>
        <dbReference type="ChEBI" id="CHEBI:456215"/>
    </reaction>
</comment>
<dbReference type="GO" id="GO:0016874">
    <property type="term" value="F:ligase activity"/>
    <property type="evidence" value="ECO:0007669"/>
    <property type="project" value="UniProtKB-UniRule"/>
</dbReference>
<organism evidence="12 13">
    <name type="scientific">Robertkochia marina</name>
    <dbReference type="NCBI Taxonomy" id="1227945"/>
    <lineage>
        <taxon>Bacteria</taxon>
        <taxon>Pseudomonadati</taxon>
        <taxon>Bacteroidota</taxon>
        <taxon>Flavobacteriia</taxon>
        <taxon>Flavobacteriales</taxon>
        <taxon>Flavobacteriaceae</taxon>
        <taxon>Robertkochia</taxon>
    </lineage>
</organism>
<dbReference type="AlphaFoldDB" id="A0A4S3LXL0"/>
<dbReference type="Gene3D" id="3.30.110.120">
    <property type="match status" value="1"/>
</dbReference>
<keyword evidence="9" id="KW-0378">Hydrolase</keyword>
<evidence type="ECO:0000259" key="10">
    <source>
        <dbReference type="PROSITE" id="PS51160"/>
    </source>
</evidence>
<evidence type="ECO:0000256" key="5">
    <source>
        <dbReference type="ARBA" id="ARBA00022771"/>
    </source>
</evidence>
<dbReference type="PANTHER" id="PTHR42959">
    <property type="entry name" value="CARBAMOYLTRANSFERASE"/>
    <property type="match status" value="1"/>
</dbReference>
<dbReference type="Pfam" id="PF07503">
    <property type="entry name" value="zf-HYPF"/>
    <property type="match status" value="2"/>
</dbReference>
<name>A0A4S3LXL0_9FLAO</name>
<keyword evidence="4" id="KW-0479">Metal-binding</keyword>
<evidence type="ECO:0000256" key="7">
    <source>
        <dbReference type="ARBA" id="ARBA00048220"/>
    </source>
</evidence>
<dbReference type="PANTHER" id="PTHR42959:SF1">
    <property type="entry name" value="CARBAMOYLTRANSFERASE HYPF"/>
    <property type="match status" value="1"/>
</dbReference>
<dbReference type="InterPro" id="IPR017945">
    <property type="entry name" value="DHBP_synth_RibB-like_a/b_dom"/>
</dbReference>
<dbReference type="InterPro" id="IPR055128">
    <property type="entry name" value="HypF_C_2"/>
</dbReference>
<dbReference type="EMBL" id="SSMC01000003">
    <property type="protein sequence ID" value="THD66289.1"/>
    <property type="molecule type" value="Genomic_DNA"/>
</dbReference>
<dbReference type="Gene3D" id="3.30.420.360">
    <property type="match status" value="1"/>
</dbReference>
<dbReference type="Pfam" id="PF00708">
    <property type="entry name" value="Acylphosphatase"/>
    <property type="match status" value="1"/>
</dbReference>
<dbReference type="NCBIfam" id="TIGR00143">
    <property type="entry name" value="hypF"/>
    <property type="match status" value="1"/>
</dbReference>
<sequence length="762" mass="86082">MKVTRKITICGLVQGIGFRPFVHQVADRFHLKGEVCNNEKGVQILVTGDQAVIDDFYNELLHYPYELARIRSFKIEPHPLQKFTVFQIVPSPEGKTLNLPFTPDMAICKKCSEELEDPSNKRFSYPFTACVECGQRWAIAADYPFERAHTSYRDHPMCDSCQHEYTTLKDRRYHAQTISCPECGFYCWLEADKQPLAVTGEEVFKEAAEKLQQGQILAVKNSSGFLLCCDASNETSVNQLRTRKHRPSKPFAVLFPDMEQVKEVVHCAEKAAQELKGRVSPIVILPMRKKPERQLAFTALAPNLEHLGVMIPYNGILKLLAAAFGAPLVATSGNLHAMPVIADNQEALSKLAEVADVFLLHNQYIINPQDDTVVKFTPKHHRQIVFRRSRGLAPNYFDAPYTTEKKWVAMGGELKSAIAMIPNSYLYISQYLGALGSLETYTRYHAVLQRLQSMFRFTPDIVLADKHPAYQSRAEGKKLAGKSGAEFQLIQHHKAHFAAVLAENNLFDQPHDVLGVVWDGTGYGDDGQVWGGEFFRYEDHRISRLSHLEYFPWIAGDKMAVEPRVALLAMTDDPEVLKYLSEEFSREEWTVYQKLKEKNTLRSSSMGRVFDAVAALLKICHHNSFEGQAAMQLEALAEKADPEEAVAWNDLVADGDLNPAALISRVFNELQQGYSPEVLAMSFLKTLGRFIFKVAENYHFNHLAFSGGVFQNAILTDLVIDEAGNNYKLYFHKELSPNDENTCFGQLMYALNCKQEEDEVSG</sequence>
<comment type="caution">
    <text evidence="12">The sequence shown here is derived from an EMBL/GenBank/DDBJ whole genome shotgun (WGS) entry which is preliminary data.</text>
</comment>
<keyword evidence="5" id="KW-0863">Zinc-finger</keyword>
<dbReference type="GO" id="GO:0003725">
    <property type="term" value="F:double-stranded RNA binding"/>
    <property type="evidence" value="ECO:0007669"/>
    <property type="project" value="InterPro"/>
</dbReference>
<evidence type="ECO:0000313" key="12">
    <source>
        <dbReference type="EMBL" id="THD66289.1"/>
    </source>
</evidence>
<keyword evidence="12" id="KW-0808">Transferase</keyword>
<dbReference type="InterPro" id="IPR011125">
    <property type="entry name" value="Znf_HypF"/>
</dbReference>
<dbReference type="Pfam" id="PF22521">
    <property type="entry name" value="HypF_C_2"/>
    <property type="match status" value="1"/>
</dbReference>
<dbReference type="PROSITE" id="PS51163">
    <property type="entry name" value="YRDC"/>
    <property type="match status" value="1"/>
</dbReference>
<dbReference type="EC" id="6.2.-.-" evidence="8"/>
<dbReference type="RefSeq" id="WP_136336361.1">
    <property type="nucleotide sequence ID" value="NZ_QXMP01000017.1"/>
</dbReference>
<accession>A0A4S3LXL0</accession>
<evidence type="ECO:0000313" key="13">
    <source>
        <dbReference type="Proteomes" id="UP000305939"/>
    </source>
</evidence>
<evidence type="ECO:0000256" key="8">
    <source>
        <dbReference type="PIRNR" id="PIRNR006256"/>
    </source>
</evidence>
<dbReference type="Pfam" id="PF17788">
    <property type="entry name" value="HypF_C"/>
    <property type="match status" value="1"/>
</dbReference>
<dbReference type="GO" id="GO:0016743">
    <property type="term" value="F:carboxyl- or carbamoyltransferase activity"/>
    <property type="evidence" value="ECO:0007669"/>
    <property type="project" value="UniProtKB-UniRule"/>
</dbReference>
<dbReference type="GO" id="GO:0008270">
    <property type="term" value="F:zinc ion binding"/>
    <property type="evidence" value="ECO:0007669"/>
    <property type="project" value="UniProtKB-KW"/>
</dbReference>
<proteinExistence type="inferred from homology"/>
<keyword evidence="13" id="KW-1185">Reference proteome</keyword>
<gene>
    <name evidence="12" type="primary">hypF</name>
    <name evidence="12" type="ORF">E7Z59_10765</name>
</gene>
<dbReference type="InterPro" id="IPR051060">
    <property type="entry name" value="Carbamoyltrans_HypF-like"/>
</dbReference>
<evidence type="ECO:0000256" key="9">
    <source>
        <dbReference type="PROSITE-ProRule" id="PRU00520"/>
    </source>
</evidence>
<dbReference type="PROSITE" id="PS51160">
    <property type="entry name" value="ACYLPHOSPHATASE_3"/>
    <property type="match status" value="1"/>
</dbReference>
<dbReference type="Pfam" id="PF01300">
    <property type="entry name" value="Sua5_yciO_yrdC"/>
    <property type="match status" value="1"/>
</dbReference>
<reference evidence="12 13" key="1">
    <citation type="submission" date="2019-04" db="EMBL/GenBank/DDBJ databases">
        <title>Draft genome sequence of Robertkochia marina CC-AMO-30D.</title>
        <authorList>
            <person name="Hameed A."/>
            <person name="Lin S.-Y."/>
            <person name="Shahina M."/>
            <person name="Lai W.-A."/>
            <person name="Young C.-C."/>
        </authorList>
    </citation>
    <scope>NUCLEOTIDE SEQUENCE [LARGE SCALE GENOMIC DNA]</scope>
    <source>
        <strain evidence="12 13">CC-AMO-30D</strain>
    </source>
</reference>
<comment type="pathway">
    <text evidence="1">Protein modification; [NiFe] hydrogenase maturation.</text>
</comment>
<evidence type="ECO:0000256" key="3">
    <source>
        <dbReference type="ARBA" id="ARBA00022598"/>
    </source>
</evidence>
<evidence type="ECO:0000256" key="1">
    <source>
        <dbReference type="ARBA" id="ARBA00004711"/>
    </source>
</evidence>
<feature type="active site" evidence="9">
    <location>
        <position position="19"/>
    </location>
</feature>
<dbReference type="Gene3D" id="3.90.870.50">
    <property type="match status" value="1"/>
</dbReference>
<protein>
    <recommendedName>
        <fullName evidence="8">Carbamoyltransferase</fullName>
        <ecNumber evidence="8">6.2.-.-</ecNumber>
    </recommendedName>
</protein>
<comment type="catalytic activity">
    <reaction evidence="9">
        <text>an acyl phosphate + H2O = a carboxylate + phosphate + H(+)</text>
        <dbReference type="Rhea" id="RHEA:14965"/>
        <dbReference type="ChEBI" id="CHEBI:15377"/>
        <dbReference type="ChEBI" id="CHEBI:15378"/>
        <dbReference type="ChEBI" id="CHEBI:29067"/>
        <dbReference type="ChEBI" id="CHEBI:43474"/>
        <dbReference type="ChEBI" id="CHEBI:59918"/>
        <dbReference type="EC" id="3.6.1.7"/>
    </reaction>
</comment>
<keyword evidence="6" id="KW-0862">Zinc</keyword>
<feature type="domain" description="Acylphosphatase-like" evidence="10">
    <location>
        <begin position="4"/>
        <end position="90"/>
    </location>
</feature>
<dbReference type="Proteomes" id="UP000305939">
    <property type="component" value="Unassembled WGS sequence"/>
</dbReference>
<dbReference type="UniPathway" id="UPA00335"/>
<dbReference type="InterPro" id="IPR001792">
    <property type="entry name" value="Acylphosphatase-like_dom"/>
</dbReference>